<reference evidence="1" key="1">
    <citation type="journal article" date="2020" name="Nat. Commun.">
        <title>Large-scale genome sequencing of mycorrhizal fungi provides insights into the early evolution of symbiotic traits.</title>
        <authorList>
            <person name="Miyauchi S."/>
            <person name="Kiss E."/>
            <person name="Kuo A."/>
            <person name="Drula E."/>
            <person name="Kohler A."/>
            <person name="Sanchez-Garcia M."/>
            <person name="Morin E."/>
            <person name="Andreopoulos B."/>
            <person name="Barry K.W."/>
            <person name="Bonito G."/>
            <person name="Buee M."/>
            <person name="Carver A."/>
            <person name="Chen C."/>
            <person name="Cichocki N."/>
            <person name="Clum A."/>
            <person name="Culley D."/>
            <person name="Crous P.W."/>
            <person name="Fauchery L."/>
            <person name="Girlanda M."/>
            <person name="Hayes R.D."/>
            <person name="Keri Z."/>
            <person name="LaButti K."/>
            <person name="Lipzen A."/>
            <person name="Lombard V."/>
            <person name="Magnuson J."/>
            <person name="Maillard F."/>
            <person name="Murat C."/>
            <person name="Nolan M."/>
            <person name="Ohm R.A."/>
            <person name="Pangilinan J."/>
            <person name="Pereira M.F."/>
            <person name="Perotto S."/>
            <person name="Peter M."/>
            <person name="Pfister S."/>
            <person name="Riley R."/>
            <person name="Sitrit Y."/>
            <person name="Stielow J.B."/>
            <person name="Szollosi G."/>
            <person name="Zifcakova L."/>
            <person name="Stursova M."/>
            <person name="Spatafora J.W."/>
            <person name="Tedersoo L."/>
            <person name="Vaario L.M."/>
            <person name="Yamada A."/>
            <person name="Yan M."/>
            <person name="Wang P."/>
            <person name="Xu J."/>
            <person name="Bruns T."/>
            <person name="Baldrian P."/>
            <person name="Vilgalys R."/>
            <person name="Dunand C."/>
            <person name="Henrissat B."/>
            <person name="Grigoriev I.V."/>
            <person name="Hibbett D."/>
            <person name="Nagy L.G."/>
            <person name="Martin F.M."/>
        </authorList>
    </citation>
    <scope>NUCLEOTIDE SEQUENCE</scope>
    <source>
        <strain evidence="1">UP504</strain>
    </source>
</reference>
<dbReference type="Proteomes" id="UP000886523">
    <property type="component" value="Unassembled WGS sequence"/>
</dbReference>
<dbReference type="EMBL" id="MU129003">
    <property type="protein sequence ID" value="KAF9511269.1"/>
    <property type="molecule type" value="Genomic_DNA"/>
</dbReference>
<organism evidence="1 2">
    <name type="scientific">Hydnum rufescens UP504</name>
    <dbReference type="NCBI Taxonomy" id="1448309"/>
    <lineage>
        <taxon>Eukaryota</taxon>
        <taxon>Fungi</taxon>
        <taxon>Dikarya</taxon>
        <taxon>Basidiomycota</taxon>
        <taxon>Agaricomycotina</taxon>
        <taxon>Agaricomycetes</taxon>
        <taxon>Cantharellales</taxon>
        <taxon>Hydnaceae</taxon>
        <taxon>Hydnum</taxon>
    </lineage>
</organism>
<proteinExistence type="predicted"/>
<name>A0A9P6DU49_9AGAM</name>
<evidence type="ECO:0000313" key="2">
    <source>
        <dbReference type="Proteomes" id="UP000886523"/>
    </source>
</evidence>
<sequence length="63" mass="6941">MVAPHAYELLQFLQRNTRPLHPIQCSLGRFTWEHSGAERPPGSKTIVLDGSAGSPAFLRVQVA</sequence>
<protein>
    <submittedName>
        <fullName evidence="1">Uncharacterized protein</fullName>
    </submittedName>
</protein>
<accession>A0A9P6DU49</accession>
<keyword evidence="2" id="KW-1185">Reference proteome</keyword>
<gene>
    <name evidence="1" type="ORF">BS47DRAFT_1346990</name>
</gene>
<dbReference type="AlphaFoldDB" id="A0A9P6DU49"/>
<comment type="caution">
    <text evidence="1">The sequence shown here is derived from an EMBL/GenBank/DDBJ whole genome shotgun (WGS) entry which is preliminary data.</text>
</comment>
<evidence type="ECO:0000313" key="1">
    <source>
        <dbReference type="EMBL" id="KAF9511269.1"/>
    </source>
</evidence>